<organism evidence="5">
    <name type="scientific">Chaetomium thermophilum (strain DSM 1495 / CBS 144.50 / IMI 039719)</name>
    <name type="common">Thermochaetoides thermophila</name>
    <dbReference type="NCBI Taxonomy" id="759272"/>
    <lineage>
        <taxon>Eukaryota</taxon>
        <taxon>Fungi</taxon>
        <taxon>Dikarya</taxon>
        <taxon>Ascomycota</taxon>
        <taxon>Pezizomycotina</taxon>
        <taxon>Sordariomycetes</taxon>
        <taxon>Sordariomycetidae</taxon>
        <taxon>Sordariales</taxon>
        <taxon>Chaetomiaceae</taxon>
        <taxon>Thermochaetoides</taxon>
    </lineage>
</organism>
<dbReference type="Gene3D" id="3.40.50.720">
    <property type="entry name" value="NAD(P)-binding Rossmann-like Domain"/>
    <property type="match status" value="1"/>
</dbReference>
<evidence type="ECO:0000256" key="3">
    <source>
        <dbReference type="ARBA" id="ARBA00023002"/>
    </source>
</evidence>
<dbReference type="STRING" id="759272.G0SBF8"/>
<evidence type="ECO:0000256" key="1">
    <source>
        <dbReference type="ARBA" id="ARBA00006484"/>
    </source>
</evidence>
<comment type="similarity">
    <text evidence="1">Belongs to the short-chain dehydrogenases/reductases (SDR) family.</text>
</comment>
<accession>G0SBF8</accession>
<dbReference type="Pfam" id="PF00106">
    <property type="entry name" value="adh_short"/>
    <property type="match status" value="1"/>
</dbReference>
<evidence type="ECO:0000313" key="4">
    <source>
        <dbReference type="EMBL" id="EGS19538.1"/>
    </source>
</evidence>
<dbReference type="PANTHER" id="PTHR24320">
    <property type="entry name" value="RETINOL DEHYDROGENASE"/>
    <property type="match status" value="1"/>
</dbReference>
<evidence type="ECO:0000313" key="5">
    <source>
        <dbReference type="Proteomes" id="UP000008066"/>
    </source>
</evidence>
<reference evidence="4 5" key="1">
    <citation type="journal article" date="2011" name="Cell">
        <title>Insight into structure and assembly of the nuclear pore complex by utilizing the genome of a eukaryotic thermophile.</title>
        <authorList>
            <person name="Amlacher S."/>
            <person name="Sarges P."/>
            <person name="Flemming D."/>
            <person name="van Noort V."/>
            <person name="Kunze R."/>
            <person name="Devos D.P."/>
            <person name="Arumugam M."/>
            <person name="Bork P."/>
            <person name="Hurt E."/>
        </authorList>
    </citation>
    <scope>NUCLEOTIDE SEQUENCE [LARGE SCALE GENOMIC DNA]</scope>
    <source>
        <strain evidence="5">DSM 1495 / CBS 144.50 / IMI 039719</strain>
    </source>
</reference>
<dbReference type="eggNOG" id="KOG1208">
    <property type="taxonomic scope" value="Eukaryota"/>
</dbReference>
<dbReference type="GO" id="GO:0016491">
    <property type="term" value="F:oxidoreductase activity"/>
    <property type="evidence" value="ECO:0007669"/>
    <property type="project" value="UniProtKB-KW"/>
</dbReference>
<dbReference type="Proteomes" id="UP000008066">
    <property type="component" value="Unassembled WGS sequence"/>
</dbReference>
<dbReference type="SUPFAM" id="SSF51735">
    <property type="entry name" value="NAD(P)-binding Rossmann-fold domains"/>
    <property type="match status" value="1"/>
</dbReference>
<dbReference type="EMBL" id="GL988044">
    <property type="protein sequence ID" value="EGS19538.1"/>
    <property type="molecule type" value="Genomic_DNA"/>
</dbReference>
<keyword evidence="2" id="KW-0521">NADP</keyword>
<dbReference type="InterPro" id="IPR036291">
    <property type="entry name" value="NAD(P)-bd_dom_sf"/>
</dbReference>
<keyword evidence="5" id="KW-1185">Reference proteome</keyword>
<dbReference type="AlphaFoldDB" id="G0SBF8"/>
<dbReference type="PANTHER" id="PTHR24320:SF282">
    <property type="entry name" value="WW DOMAIN-CONTAINING OXIDOREDUCTASE"/>
    <property type="match status" value="1"/>
</dbReference>
<dbReference type="HOGENOM" id="CLU_010194_44_6_1"/>
<dbReference type="OMA" id="IWLCSRS"/>
<dbReference type="PRINTS" id="PR00081">
    <property type="entry name" value="GDHRDH"/>
</dbReference>
<dbReference type="RefSeq" id="XP_006695360.1">
    <property type="nucleotide sequence ID" value="XM_006695297.1"/>
</dbReference>
<dbReference type="GeneID" id="18259050"/>
<dbReference type="KEGG" id="cthr:CTHT_0050120"/>
<name>G0SBF8_CHATD</name>
<gene>
    <name evidence="4" type="ORF">CTHT_0050120</name>
</gene>
<protein>
    <submittedName>
        <fullName evidence="4">Short-chain alcohol dehydrogenase-like protein</fullName>
    </submittedName>
</protein>
<evidence type="ECO:0000256" key="2">
    <source>
        <dbReference type="ARBA" id="ARBA00022857"/>
    </source>
</evidence>
<dbReference type="InterPro" id="IPR002347">
    <property type="entry name" value="SDR_fam"/>
</dbReference>
<proteinExistence type="inferred from homology"/>
<keyword evidence="3" id="KW-0560">Oxidoreductase</keyword>
<sequence>MLTSLPFFSKSISFDPVKDIPSLAGKVILVTGGNSGLGKQSVLDLARHSPAQIYLCARNVEKGHAAAEDIKKQVPGANITVLELDLASFDSIKKAASTVLALSQRLDILLANAGIMYADPAQTADGYELQFGTNHMGHALLVKLLLPLLTKTAETPLEDNTTPSVRVIFLSSMAHMFLWKKDAVTFDDCLKSPGDNISWMTRYARSKLSNLLYARALAKRYPNLTVVAVHPGGVRTSLIEDASKASIVTKIMSRFLAPVEQGVRNQLWAATAKAGVVSGEYYEPVGLKGMRSGNAKDEGLAEKLWEYTEKELEGHSL</sequence>
<dbReference type="OrthoDB" id="191139at2759"/>